<dbReference type="InterPro" id="IPR050398">
    <property type="entry name" value="HssS/ArlS-like"/>
</dbReference>
<evidence type="ECO:0000256" key="12">
    <source>
        <dbReference type="ARBA" id="ARBA00023012"/>
    </source>
</evidence>
<dbReference type="Gene3D" id="3.30.565.10">
    <property type="entry name" value="Histidine kinase-like ATPase, C-terminal domain"/>
    <property type="match status" value="1"/>
</dbReference>
<evidence type="ECO:0000256" key="4">
    <source>
        <dbReference type="ARBA" id="ARBA00022475"/>
    </source>
</evidence>
<dbReference type="SUPFAM" id="SSF55874">
    <property type="entry name" value="ATPase domain of HSP90 chaperone/DNA topoisomerase II/histidine kinase"/>
    <property type="match status" value="1"/>
</dbReference>
<comment type="subcellular location">
    <subcellularLocation>
        <location evidence="2">Cell membrane</location>
        <topology evidence="2">Multi-pass membrane protein</topology>
    </subcellularLocation>
</comment>
<keyword evidence="4" id="KW-1003">Cell membrane</keyword>
<sequence>MSDHPIHFEDHIIGYIRVEPFKKITDALDKEFINHQLEAFFKIALTSLLFILSGAWFVGRYLKKRFSALEKQANELTAGNYTIRSAIHKRDEIGRLATHLDTLAITLERNQRSRQQWIADISHELRTPLAILKGETEALIDGIRPLKRQAIHSLASEIERLNNLVEDLYQLSLSDVGALNYKKEPIELVGLLEDILDTFSTRMAEHDLQLTVDLDPCRDIDISGDSARLTQLFINLLENAIRYTNQGGAIKVSGNCKNEQLQLIIEDSAPTVATEKLPHLFERLYRSESSRNRNTGGAGLGLAICKEIVNAHQGKIEAKHSGLGGIAIQVRFPIID</sequence>
<evidence type="ECO:0000256" key="10">
    <source>
        <dbReference type="ARBA" id="ARBA00022840"/>
    </source>
</evidence>
<keyword evidence="10" id="KW-0067">ATP-binding</keyword>
<dbReference type="AlphaFoldDB" id="A0A6S6SFL1"/>
<evidence type="ECO:0000256" key="5">
    <source>
        <dbReference type="ARBA" id="ARBA00022553"/>
    </source>
</evidence>
<dbReference type="PROSITE" id="PS50109">
    <property type="entry name" value="HIS_KIN"/>
    <property type="match status" value="1"/>
</dbReference>
<dbReference type="Pfam" id="PF02518">
    <property type="entry name" value="HATPase_c"/>
    <property type="match status" value="1"/>
</dbReference>
<dbReference type="CDD" id="cd06225">
    <property type="entry name" value="HAMP"/>
    <property type="match status" value="1"/>
</dbReference>
<evidence type="ECO:0000259" key="15">
    <source>
        <dbReference type="PROSITE" id="PS50109"/>
    </source>
</evidence>
<dbReference type="SMART" id="SM00388">
    <property type="entry name" value="HisKA"/>
    <property type="match status" value="1"/>
</dbReference>
<proteinExistence type="predicted"/>
<keyword evidence="12" id="KW-0902">Two-component regulatory system</keyword>
<dbReference type="InterPro" id="IPR004358">
    <property type="entry name" value="Sig_transdc_His_kin-like_C"/>
</dbReference>
<dbReference type="CDD" id="cd00082">
    <property type="entry name" value="HisKA"/>
    <property type="match status" value="1"/>
</dbReference>
<dbReference type="InterPro" id="IPR003660">
    <property type="entry name" value="HAMP_dom"/>
</dbReference>
<evidence type="ECO:0000256" key="6">
    <source>
        <dbReference type="ARBA" id="ARBA00022679"/>
    </source>
</evidence>
<dbReference type="Pfam" id="PF00512">
    <property type="entry name" value="HisKA"/>
    <property type="match status" value="1"/>
</dbReference>
<feature type="domain" description="HAMP" evidence="16">
    <location>
        <begin position="60"/>
        <end position="112"/>
    </location>
</feature>
<evidence type="ECO:0000256" key="7">
    <source>
        <dbReference type="ARBA" id="ARBA00022692"/>
    </source>
</evidence>
<evidence type="ECO:0000256" key="11">
    <source>
        <dbReference type="ARBA" id="ARBA00022989"/>
    </source>
</evidence>
<evidence type="ECO:0000256" key="14">
    <source>
        <dbReference type="SAM" id="Phobius"/>
    </source>
</evidence>
<keyword evidence="11 14" id="KW-1133">Transmembrane helix</keyword>
<keyword evidence="8" id="KW-0547">Nucleotide-binding</keyword>
<dbReference type="SMART" id="SM00304">
    <property type="entry name" value="HAMP"/>
    <property type="match status" value="1"/>
</dbReference>
<keyword evidence="7 14" id="KW-0812">Transmembrane</keyword>
<dbReference type="PANTHER" id="PTHR45528:SF1">
    <property type="entry name" value="SENSOR HISTIDINE KINASE CPXA"/>
    <property type="match status" value="1"/>
</dbReference>
<evidence type="ECO:0000256" key="9">
    <source>
        <dbReference type="ARBA" id="ARBA00022777"/>
    </source>
</evidence>
<dbReference type="EC" id="2.7.13.3" evidence="3"/>
<reference evidence="17" key="1">
    <citation type="submission" date="2020-01" db="EMBL/GenBank/DDBJ databases">
        <authorList>
            <person name="Meier V. D."/>
            <person name="Meier V D."/>
        </authorList>
    </citation>
    <scope>NUCLEOTIDE SEQUENCE</scope>
    <source>
        <strain evidence="17">HLG_WM_MAG_07</strain>
    </source>
</reference>
<evidence type="ECO:0000256" key="1">
    <source>
        <dbReference type="ARBA" id="ARBA00000085"/>
    </source>
</evidence>
<keyword evidence="9 17" id="KW-0418">Kinase</keyword>
<keyword evidence="5" id="KW-0597">Phosphoprotein</keyword>
<dbReference type="EMBL" id="CACVAY010000032">
    <property type="protein sequence ID" value="CAA6807204.1"/>
    <property type="molecule type" value="Genomic_DNA"/>
</dbReference>
<dbReference type="PROSITE" id="PS50885">
    <property type="entry name" value="HAMP"/>
    <property type="match status" value="1"/>
</dbReference>
<dbReference type="SMART" id="SM00387">
    <property type="entry name" value="HATPase_c"/>
    <property type="match status" value="1"/>
</dbReference>
<dbReference type="Pfam" id="PF00672">
    <property type="entry name" value="HAMP"/>
    <property type="match status" value="1"/>
</dbReference>
<evidence type="ECO:0000256" key="3">
    <source>
        <dbReference type="ARBA" id="ARBA00012438"/>
    </source>
</evidence>
<name>A0A6S6SFL1_9GAMM</name>
<feature type="transmembrane region" description="Helical" evidence="14">
    <location>
        <begin position="39"/>
        <end position="62"/>
    </location>
</feature>
<dbReference type="GO" id="GO:0005524">
    <property type="term" value="F:ATP binding"/>
    <property type="evidence" value="ECO:0007669"/>
    <property type="project" value="UniProtKB-KW"/>
</dbReference>
<feature type="domain" description="Histidine kinase" evidence="15">
    <location>
        <begin position="120"/>
        <end position="336"/>
    </location>
</feature>
<evidence type="ECO:0000256" key="13">
    <source>
        <dbReference type="ARBA" id="ARBA00023136"/>
    </source>
</evidence>
<evidence type="ECO:0000256" key="8">
    <source>
        <dbReference type="ARBA" id="ARBA00022741"/>
    </source>
</evidence>
<dbReference type="SUPFAM" id="SSF158472">
    <property type="entry name" value="HAMP domain-like"/>
    <property type="match status" value="1"/>
</dbReference>
<gene>
    <name evidence="17" type="ORF">HELGO_WM12278</name>
</gene>
<dbReference type="InterPro" id="IPR003661">
    <property type="entry name" value="HisK_dim/P_dom"/>
</dbReference>
<dbReference type="GO" id="GO:0000155">
    <property type="term" value="F:phosphorelay sensor kinase activity"/>
    <property type="evidence" value="ECO:0007669"/>
    <property type="project" value="InterPro"/>
</dbReference>
<dbReference type="InterPro" id="IPR003594">
    <property type="entry name" value="HATPase_dom"/>
</dbReference>
<keyword evidence="6" id="KW-0808">Transferase</keyword>
<dbReference type="Gene3D" id="1.10.287.130">
    <property type="match status" value="1"/>
</dbReference>
<evidence type="ECO:0000313" key="17">
    <source>
        <dbReference type="EMBL" id="CAA6807204.1"/>
    </source>
</evidence>
<evidence type="ECO:0000256" key="2">
    <source>
        <dbReference type="ARBA" id="ARBA00004651"/>
    </source>
</evidence>
<accession>A0A6S6SFL1</accession>
<dbReference type="FunFam" id="3.30.565.10:FF:000006">
    <property type="entry name" value="Sensor histidine kinase WalK"/>
    <property type="match status" value="1"/>
</dbReference>
<dbReference type="InterPro" id="IPR036890">
    <property type="entry name" value="HATPase_C_sf"/>
</dbReference>
<protein>
    <recommendedName>
        <fullName evidence="3">histidine kinase</fullName>
        <ecNumber evidence="3">2.7.13.3</ecNumber>
    </recommendedName>
</protein>
<organism evidence="17">
    <name type="scientific">uncultured Thiotrichaceae bacterium</name>
    <dbReference type="NCBI Taxonomy" id="298394"/>
    <lineage>
        <taxon>Bacteria</taxon>
        <taxon>Pseudomonadati</taxon>
        <taxon>Pseudomonadota</taxon>
        <taxon>Gammaproteobacteria</taxon>
        <taxon>Thiotrichales</taxon>
        <taxon>Thiotrichaceae</taxon>
        <taxon>environmental samples</taxon>
    </lineage>
</organism>
<comment type="catalytic activity">
    <reaction evidence="1">
        <text>ATP + protein L-histidine = ADP + protein N-phospho-L-histidine.</text>
        <dbReference type="EC" id="2.7.13.3"/>
    </reaction>
</comment>
<dbReference type="PRINTS" id="PR00344">
    <property type="entry name" value="BCTRLSENSOR"/>
</dbReference>
<dbReference type="InterPro" id="IPR005467">
    <property type="entry name" value="His_kinase_dom"/>
</dbReference>
<dbReference type="Gene3D" id="6.10.340.10">
    <property type="match status" value="1"/>
</dbReference>
<dbReference type="PANTHER" id="PTHR45528">
    <property type="entry name" value="SENSOR HISTIDINE KINASE CPXA"/>
    <property type="match status" value="1"/>
</dbReference>
<dbReference type="GO" id="GO:0005886">
    <property type="term" value="C:plasma membrane"/>
    <property type="evidence" value="ECO:0007669"/>
    <property type="project" value="UniProtKB-SubCell"/>
</dbReference>
<evidence type="ECO:0000259" key="16">
    <source>
        <dbReference type="PROSITE" id="PS50885"/>
    </source>
</evidence>
<dbReference type="SUPFAM" id="SSF47384">
    <property type="entry name" value="Homodimeric domain of signal transducing histidine kinase"/>
    <property type="match status" value="1"/>
</dbReference>
<dbReference type="InterPro" id="IPR036097">
    <property type="entry name" value="HisK_dim/P_sf"/>
</dbReference>
<keyword evidence="13 14" id="KW-0472">Membrane</keyword>